<evidence type="ECO:0000256" key="1">
    <source>
        <dbReference type="SAM" id="SignalP"/>
    </source>
</evidence>
<keyword evidence="2" id="KW-0472">Membrane</keyword>
<dbReference type="HOGENOM" id="CLU_202777_0_0_1"/>
<evidence type="ECO:0000313" key="4">
    <source>
        <dbReference type="EnsemblPlants" id="AES68803"/>
    </source>
</evidence>
<protein>
    <submittedName>
        <fullName evidence="2">Transmembrane protein, putative</fullName>
    </submittedName>
</protein>
<keyword evidence="1" id="KW-0732">Signal</keyword>
<reference evidence="4" key="3">
    <citation type="submission" date="2015-04" db="UniProtKB">
        <authorList>
            <consortium name="EnsemblPlants"/>
        </authorList>
    </citation>
    <scope>IDENTIFICATION</scope>
    <source>
        <strain evidence="4">cv. Jemalong A17</strain>
    </source>
</reference>
<dbReference type="EnsemblPlants" id="AES68803">
    <property type="protein sequence ID" value="AES68803"/>
    <property type="gene ID" value="MTR_3g015430"/>
</dbReference>
<feature type="signal peptide" evidence="1">
    <location>
        <begin position="1"/>
        <end position="26"/>
    </location>
</feature>
<dbReference type="EMBL" id="PSQE01000003">
    <property type="protein sequence ID" value="RHN65703.1"/>
    <property type="molecule type" value="Genomic_DNA"/>
</dbReference>
<reference evidence="3" key="4">
    <citation type="journal article" date="2018" name="Nat. Plants">
        <title>Whole-genome landscape of Medicago truncatula symbiotic genes.</title>
        <authorList>
            <person name="Pecrix Y."/>
            <person name="Gamas P."/>
            <person name="Carrere S."/>
        </authorList>
    </citation>
    <scope>NUCLEOTIDE SEQUENCE</scope>
    <source>
        <tissue evidence="3">Leaves</tissue>
    </source>
</reference>
<evidence type="ECO:0000313" key="3">
    <source>
        <dbReference type="EMBL" id="RHN65703.1"/>
    </source>
</evidence>
<keyword evidence="5" id="KW-1185">Reference proteome</keyword>
<keyword evidence="2" id="KW-0812">Transmembrane</keyword>
<dbReference type="EMBL" id="CM001219">
    <property type="protein sequence ID" value="AES68803.1"/>
    <property type="molecule type" value="Genomic_DNA"/>
</dbReference>
<evidence type="ECO:0000313" key="5">
    <source>
        <dbReference type="Proteomes" id="UP000002051"/>
    </source>
</evidence>
<dbReference type="PaxDb" id="3880-AES68803"/>
<name>G7IVW9_MEDTR</name>
<sequence length="60" mass="7030">MAYFKKLMLKMALLFVLLISIKLATARVPLWISEPHLKAHGRLLLTADDPRDHHYFHHNP</sequence>
<evidence type="ECO:0000313" key="2">
    <source>
        <dbReference type="EMBL" id="AES68803.1"/>
    </source>
</evidence>
<reference evidence="2 5" key="1">
    <citation type="journal article" date="2011" name="Nature">
        <title>The Medicago genome provides insight into the evolution of rhizobial symbioses.</title>
        <authorList>
            <person name="Young N.D."/>
            <person name="Debelle F."/>
            <person name="Oldroyd G.E."/>
            <person name="Geurts R."/>
            <person name="Cannon S.B."/>
            <person name="Udvardi M.K."/>
            <person name="Benedito V.A."/>
            <person name="Mayer K.F."/>
            <person name="Gouzy J."/>
            <person name="Schoof H."/>
            <person name="Van de Peer Y."/>
            <person name="Proost S."/>
            <person name="Cook D.R."/>
            <person name="Meyers B.C."/>
            <person name="Spannagl M."/>
            <person name="Cheung F."/>
            <person name="De Mita S."/>
            <person name="Krishnakumar V."/>
            <person name="Gundlach H."/>
            <person name="Zhou S."/>
            <person name="Mudge J."/>
            <person name="Bharti A.K."/>
            <person name="Murray J.D."/>
            <person name="Naoumkina M.A."/>
            <person name="Rosen B."/>
            <person name="Silverstein K.A."/>
            <person name="Tang H."/>
            <person name="Rombauts S."/>
            <person name="Zhao P.X."/>
            <person name="Zhou P."/>
            <person name="Barbe V."/>
            <person name="Bardou P."/>
            <person name="Bechner M."/>
            <person name="Bellec A."/>
            <person name="Berger A."/>
            <person name="Berges H."/>
            <person name="Bidwell S."/>
            <person name="Bisseling T."/>
            <person name="Choisne N."/>
            <person name="Couloux A."/>
            <person name="Denny R."/>
            <person name="Deshpande S."/>
            <person name="Dai X."/>
            <person name="Doyle J.J."/>
            <person name="Dudez A.M."/>
            <person name="Farmer A.D."/>
            <person name="Fouteau S."/>
            <person name="Franken C."/>
            <person name="Gibelin C."/>
            <person name="Gish J."/>
            <person name="Goldstein S."/>
            <person name="Gonzalez A.J."/>
            <person name="Green P.J."/>
            <person name="Hallab A."/>
            <person name="Hartog M."/>
            <person name="Hua A."/>
            <person name="Humphray S.J."/>
            <person name="Jeong D.H."/>
            <person name="Jing Y."/>
            <person name="Jocker A."/>
            <person name="Kenton S.M."/>
            <person name="Kim D.J."/>
            <person name="Klee K."/>
            <person name="Lai H."/>
            <person name="Lang C."/>
            <person name="Lin S."/>
            <person name="Macmil S.L."/>
            <person name="Magdelenat G."/>
            <person name="Matthews L."/>
            <person name="McCorrison J."/>
            <person name="Monaghan E.L."/>
            <person name="Mun J.H."/>
            <person name="Najar F.Z."/>
            <person name="Nicholson C."/>
            <person name="Noirot C."/>
            <person name="O'Bleness M."/>
            <person name="Paule C.R."/>
            <person name="Poulain J."/>
            <person name="Prion F."/>
            <person name="Qin B."/>
            <person name="Qu C."/>
            <person name="Retzel E.F."/>
            <person name="Riddle C."/>
            <person name="Sallet E."/>
            <person name="Samain S."/>
            <person name="Samson N."/>
            <person name="Sanders I."/>
            <person name="Saurat O."/>
            <person name="Scarpelli C."/>
            <person name="Schiex T."/>
            <person name="Segurens B."/>
            <person name="Severin A.J."/>
            <person name="Sherrier D.J."/>
            <person name="Shi R."/>
            <person name="Sims S."/>
            <person name="Singer S.R."/>
            <person name="Sinharoy S."/>
            <person name="Sterck L."/>
            <person name="Viollet A."/>
            <person name="Wang B.B."/>
            <person name="Wang K."/>
            <person name="Wang M."/>
            <person name="Wang X."/>
            <person name="Warfsmann J."/>
            <person name="Weissenbach J."/>
            <person name="White D.D."/>
            <person name="White J.D."/>
            <person name="Wiley G.B."/>
            <person name="Wincker P."/>
            <person name="Xing Y."/>
            <person name="Yang L."/>
            <person name="Yao Z."/>
            <person name="Ying F."/>
            <person name="Zhai J."/>
            <person name="Zhou L."/>
            <person name="Zuber A."/>
            <person name="Denarie J."/>
            <person name="Dixon R.A."/>
            <person name="May G.D."/>
            <person name="Schwartz D.C."/>
            <person name="Rogers J."/>
            <person name="Quetier F."/>
            <person name="Town C.D."/>
            <person name="Roe B.A."/>
        </authorList>
    </citation>
    <scope>NUCLEOTIDE SEQUENCE [LARGE SCALE GENOMIC DNA]</scope>
    <source>
        <strain evidence="2">A17</strain>
        <strain evidence="4 5">cv. Jemalong A17</strain>
    </source>
</reference>
<feature type="chain" id="PRO_5014572486" evidence="1">
    <location>
        <begin position="27"/>
        <end position="60"/>
    </location>
</feature>
<dbReference type="AlphaFoldDB" id="G7IVW9"/>
<dbReference type="OMA" id="LWISEPH"/>
<dbReference type="Proteomes" id="UP000265566">
    <property type="component" value="Chromosome 3"/>
</dbReference>
<dbReference type="Proteomes" id="UP000002051">
    <property type="component" value="Chromosome 3"/>
</dbReference>
<dbReference type="Gramene" id="rna13576">
    <property type="protein sequence ID" value="RHN65703.1"/>
    <property type="gene ID" value="gene13576"/>
</dbReference>
<gene>
    <name evidence="2" type="ordered locus">MTR_3g015430</name>
    <name evidence="3" type="ORF">MtrunA17_Chr3g0082831</name>
</gene>
<reference evidence="2 5" key="2">
    <citation type="journal article" date="2014" name="BMC Genomics">
        <title>An improved genome release (version Mt4.0) for the model legume Medicago truncatula.</title>
        <authorList>
            <person name="Tang H."/>
            <person name="Krishnakumar V."/>
            <person name="Bidwell S."/>
            <person name="Rosen B."/>
            <person name="Chan A."/>
            <person name="Zhou S."/>
            <person name="Gentzbittel L."/>
            <person name="Childs K.L."/>
            <person name="Yandell M."/>
            <person name="Gundlach H."/>
            <person name="Mayer K.F."/>
            <person name="Schwartz D.C."/>
            <person name="Town C.D."/>
        </authorList>
    </citation>
    <scope>GENOME REANNOTATION</scope>
    <source>
        <strain evidence="4 5">cv. Jemalong A17</strain>
    </source>
</reference>
<proteinExistence type="predicted"/>
<accession>G7IVW9</accession>
<organism evidence="2 5">
    <name type="scientific">Medicago truncatula</name>
    <name type="common">Barrel medic</name>
    <name type="synonym">Medicago tribuloides</name>
    <dbReference type="NCBI Taxonomy" id="3880"/>
    <lineage>
        <taxon>Eukaryota</taxon>
        <taxon>Viridiplantae</taxon>
        <taxon>Streptophyta</taxon>
        <taxon>Embryophyta</taxon>
        <taxon>Tracheophyta</taxon>
        <taxon>Spermatophyta</taxon>
        <taxon>Magnoliopsida</taxon>
        <taxon>eudicotyledons</taxon>
        <taxon>Gunneridae</taxon>
        <taxon>Pentapetalae</taxon>
        <taxon>rosids</taxon>
        <taxon>fabids</taxon>
        <taxon>Fabales</taxon>
        <taxon>Fabaceae</taxon>
        <taxon>Papilionoideae</taxon>
        <taxon>50 kb inversion clade</taxon>
        <taxon>NPAAA clade</taxon>
        <taxon>Hologalegina</taxon>
        <taxon>IRL clade</taxon>
        <taxon>Trifolieae</taxon>
        <taxon>Medicago</taxon>
    </lineage>
</organism>